<evidence type="ECO:0000256" key="1">
    <source>
        <dbReference type="SAM" id="Phobius"/>
    </source>
</evidence>
<dbReference type="EMBL" id="MN739689">
    <property type="protein sequence ID" value="QHT21301.1"/>
    <property type="molecule type" value="Genomic_DNA"/>
</dbReference>
<keyword evidence="1" id="KW-0812">Transmembrane</keyword>
<organism evidence="2">
    <name type="scientific">viral metagenome</name>
    <dbReference type="NCBI Taxonomy" id="1070528"/>
    <lineage>
        <taxon>unclassified sequences</taxon>
        <taxon>metagenomes</taxon>
        <taxon>organismal metagenomes</taxon>
    </lineage>
</organism>
<feature type="transmembrane region" description="Helical" evidence="1">
    <location>
        <begin position="36"/>
        <end position="56"/>
    </location>
</feature>
<protein>
    <submittedName>
        <fullName evidence="2">Uncharacterized protein</fullName>
    </submittedName>
</protein>
<keyword evidence="1" id="KW-0472">Membrane</keyword>
<sequence length="228" mass="26247">MVMGFIKKAVGFFKGLILPILAFIQGIGNCILKVSLFFSALFRWFGAIFIWVFNFGKNTRFSKIYKDEVPTVGPIAYIIRYIIVIAMKVASIPKCMLWYIFDFIGWVIYLPFRLLFWSLDYMFDLGIVKGEHAIWKFFGELDYFIHGPKDNYFIRQYKDGANIKNPDPNSLNTGVHLFHFPNSTMIKCYSVQAFKLAPFPSFTPVSKAIKEIGGCMKKKKKSSVSTSE</sequence>
<feature type="transmembrane region" description="Helical" evidence="1">
    <location>
        <begin position="96"/>
        <end position="116"/>
    </location>
</feature>
<keyword evidence="1" id="KW-1133">Transmembrane helix</keyword>
<proteinExistence type="predicted"/>
<dbReference type="AlphaFoldDB" id="A0A6C0DY46"/>
<reference evidence="2" key="1">
    <citation type="journal article" date="2020" name="Nature">
        <title>Giant virus diversity and host interactions through global metagenomics.</title>
        <authorList>
            <person name="Schulz F."/>
            <person name="Roux S."/>
            <person name="Paez-Espino D."/>
            <person name="Jungbluth S."/>
            <person name="Walsh D.A."/>
            <person name="Denef V.J."/>
            <person name="McMahon K.D."/>
            <person name="Konstantinidis K.T."/>
            <person name="Eloe-Fadrosh E.A."/>
            <person name="Kyrpides N.C."/>
            <person name="Woyke T."/>
        </authorList>
    </citation>
    <scope>NUCLEOTIDE SEQUENCE</scope>
    <source>
        <strain evidence="2">GVMAG-M-3300023174-92</strain>
    </source>
</reference>
<name>A0A6C0DY46_9ZZZZ</name>
<accession>A0A6C0DY46</accession>
<evidence type="ECO:0000313" key="2">
    <source>
        <dbReference type="EMBL" id="QHT21301.1"/>
    </source>
</evidence>